<keyword evidence="12 14" id="KW-0472">Membrane</keyword>
<dbReference type="GO" id="GO:0006824">
    <property type="term" value="P:cobalt ion transport"/>
    <property type="evidence" value="ECO:0007669"/>
    <property type="project" value="UniProtKB-KW"/>
</dbReference>
<evidence type="ECO:0000256" key="5">
    <source>
        <dbReference type="ARBA" id="ARBA00022448"/>
    </source>
</evidence>
<dbReference type="InterPro" id="IPR011541">
    <property type="entry name" value="Ni/Co_transpt_high_affinity"/>
</dbReference>
<comment type="function">
    <text evidence="1">Efflux system for nickel and cobalt.</text>
</comment>
<reference evidence="15 16" key="1">
    <citation type="submission" date="2018-12" db="EMBL/GenBank/DDBJ databases">
        <authorList>
            <consortium name="Pathogen Informatics"/>
        </authorList>
    </citation>
    <scope>NUCLEOTIDE SEQUENCE [LARGE SCALE GENOMIC DNA]</scope>
    <source>
        <strain evidence="15 16">NCTC11466</strain>
    </source>
</reference>
<protein>
    <recommendedName>
        <fullName evidence="14">Nickel/cobalt efflux system</fullName>
    </recommendedName>
</protein>
<dbReference type="InterPro" id="IPR051224">
    <property type="entry name" value="NiCoT_RcnA"/>
</dbReference>
<dbReference type="OrthoDB" id="271709at2"/>
<evidence type="ECO:0000256" key="11">
    <source>
        <dbReference type="ARBA" id="ARBA00023112"/>
    </source>
</evidence>
<name>A0A447V168_9ENTR</name>
<dbReference type="NCBIfam" id="NF007454">
    <property type="entry name" value="PRK10019.1"/>
    <property type="match status" value="2"/>
</dbReference>
<accession>A0A447V168</accession>
<dbReference type="Proteomes" id="UP000274122">
    <property type="component" value="Chromosome"/>
</dbReference>
<dbReference type="RefSeq" id="WP_126355965.1">
    <property type="nucleotide sequence ID" value="NZ_LR134201.1"/>
</dbReference>
<evidence type="ECO:0000313" key="15">
    <source>
        <dbReference type="EMBL" id="VEB96922.1"/>
    </source>
</evidence>
<keyword evidence="6" id="KW-1003">Cell membrane</keyword>
<proteinExistence type="inferred from homology"/>
<feature type="transmembrane region" description="Helical" evidence="14">
    <location>
        <begin position="270"/>
        <end position="291"/>
    </location>
</feature>
<dbReference type="AlphaFoldDB" id="A0A447V168"/>
<feature type="transmembrane region" description="Helical" evidence="14">
    <location>
        <begin position="12"/>
        <end position="31"/>
    </location>
</feature>
<keyword evidence="4" id="KW-0171">Cobalt transport</keyword>
<comment type="subcellular location">
    <subcellularLocation>
        <location evidence="2 14">Cell membrane</location>
        <topology evidence="2 14">Multi-pass membrane protein</topology>
    </subcellularLocation>
</comment>
<keyword evidence="8 14" id="KW-0812">Transmembrane</keyword>
<keyword evidence="13" id="KW-0170">Cobalt</keyword>
<feature type="transmembrane region" description="Helical" evidence="14">
    <location>
        <begin position="346"/>
        <end position="365"/>
    </location>
</feature>
<evidence type="ECO:0000256" key="8">
    <source>
        <dbReference type="ARBA" id="ARBA00022692"/>
    </source>
</evidence>
<evidence type="ECO:0000256" key="2">
    <source>
        <dbReference type="ARBA" id="ARBA00004651"/>
    </source>
</evidence>
<dbReference type="PANTHER" id="PTHR40659:SF1">
    <property type="entry name" value="NICKEL_COBALT EFFLUX SYSTEM RCNA"/>
    <property type="match status" value="1"/>
</dbReference>
<evidence type="ECO:0000256" key="7">
    <source>
        <dbReference type="ARBA" id="ARBA00022596"/>
    </source>
</evidence>
<organism evidence="15 16">
    <name type="scientific">Cedecea lapagei</name>
    <dbReference type="NCBI Taxonomy" id="158823"/>
    <lineage>
        <taxon>Bacteria</taxon>
        <taxon>Pseudomonadati</taxon>
        <taxon>Pseudomonadota</taxon>
        <taxon>Gammaproteobacteria</taxon>
        <taxon>Enterobacterales</taxon>
        <taxon>Enterobacteriaceae</taxon>
        <taxon>Cedecea</taxon>
    </lineage>
</organism>
<keyword evidence="7" id="KW-0533">Nickel</keyword>
<dbReference type="Pfam" id="PF03824">
    <property type="entry name" value="NicO"/>
    <property type="match status" value="2"/>
</dbReference>
<dbReference type="PANTHER" id="PTHR40659">
    <property type="entry name" value="NICKEL/COBALT EFFLUX SYSTEM RCNA"/>
    <property type="match status" value="1"/>
</dbReference>
<keyword evidence="9 14" id="KW-1133">Transmembrane helix</keyword>
<evidence type="ECO:0000256" key="13">
    <source>
        <dbReference type="ARBA" id="ARBA00023285"/>
    </source>
</evidence>
<keyword evidence="10" id="KW-0406">Ion transport</keyword>
<gene>
    <name evidence="15" type="primary">rcnA</name>
    <name evidence="15" type="ORF">NCTC11466_01888</name>
</gene>
<evidence type="ECO:0000256" key="6">
    <source>
        <dbReference type="ARBA" id="ARBA00022475"/>
    </source>
</evidence>
<dbReference type="GO" id="GO:0010045">
    <property type="term" value="P:response to nickel cation"/>
    <property type="evidence" value="ECO:0007669"/>
    <property type="project" value="TreeGrafter"/>
</dbReference>
<sequence>MTEFTTLFQQGNAWFFIPSAILLGALHGLEPGHSKTMMAAFIIAIKGTARQAAMLGLAATLSHTAIVWLIAFGGMYISKRFTAESAEPWLQLISAVIILATAFWMFWRTWRGEKNWLAESQESGHHHHDETKRIDTGHGYVELSIFEEGQAPRWRLRNLSRRKLEAGNIALETQREGRESSQVFKFVDCGGYMESTSPIPEPHNFNVRLSFGHRGHSHDYEVEFHEHHHDHSGTEGLDVGSKEYQDAHELAHANDIKRRFSNKEVTNGQILLFGLTGGLIPCPAAITVLLICMQLKALTLGATLVVCFSLGLALTLVTVGVSAAVGVRQVAKRWSGFSAFARKAPYFSSALIAAMGLYMAIQGWGGLGH</sequence>
<evidence type="ECO:0000256" key="9">
    <source>
        <dbReference type="ARBA" id="ARBA00022989"/>
    </source>
</evidence>
<dbReference type="GO" id="GO:0046583">
    <property type="term" value="F:monoatomic cation efflux transmembrane transporter activity"/>
    <property type="evidence" value="ECO:0007669"/>
    <property type="project" value="TreeGrafter"/>
</dbReference>
<dbReference type="EMBL" id="LR134201">
    <property type="protein sequence ID" value="VEB96922.1"/>
    <property type="molecule type" value="Genomic_DNA"/>
</dbReference>
<evidence type="ECO:0000256" key="10">
    <source>
        <dbReference type="ARBA" id="ARBA00023065"/>
    </source>
</evidence>
<feature type="transmembrane region" description="Helical" evidence="14">
    <location>
        <begin position="297"/>
        <end position="325"/>
    </location>
</feature>
<comment type="similarity">
    <text evidence="3">Belongs to the NiCoT transporter (TC 2.A.52) family. RcnA subfamily.</text>
</comment>
<dbReference type="GO" id="GO:0032025">
    <property type="term" value="P:response to cobalt ion"/>
    <property type="evidence" value="ECO:0007669"/>
    <property type="project" value="TreeGrafter"/>
</dbReference>
<dbReference type="GO" id="GO:0015099">
    <property type="term" value="F:nickel cation transmembrane transporter activity"/>
    <property type="evidence" value="ECO:0007669"/>
    <property type="project" value="UniProtKB-UniRule"/>
</dbReference>
<keyword evidence="11" id="KW-0921">Nickel transport</keyword>
<evidence type="ECO:0000256" key="4">
    <source>
        <dbReference type="ARBA" id="ARBA00022426"/>
    </source>
</evidence>
<evidence type="ECO:0000256" key="14">
    <source>
        <dbReference type="RuleBase" id="RU362101"/>
    </source>
</evidence>
<evidence type="ECO:0000256" key="3">
    <source>
        <dbReference type="ARBA" id="ARBA00010428"/>
    </source>
</evidence>
<feature type="transmembrane region" description="Helical" evidence="14">
    <location>
        <begin position="52"/>
        <end position="77"/>
    </location>
</feature>
<feature type="transmembrane region" description="Helical" evidence="14">
    <location>
        <begin position="89"/>
        <end position="107"/>
    </location>
</feature>
<evidence type="ECO:0000256" key="1">
    <source>
        <dbReference type="ARBA" id="ARBA00002510"/>
    </source>
</evidence>
<keyword evidence="16" id="KW-1185">Reference proteome</keyword>
<dbReference type="GO" id="GO:0005886">
    <property type="term" value="C:plasma membrane"/>
    <property type="evidence" value="ECO:0007669"/>
    <property type="project" value="UniProtKB-SubCell"/>
</dbReference>
<dbReference type="KEGG" id="clap:NCTC11466_01888"/>
<evidence type="ECO:0000313" key="16">
    <source>
        <dbReference type="Proteomes" id="UP000274122"/>
    </source>
</evidence>
<keyword evidence="5 14" id="KW-0813">Transport</keyword>
<evidence type="ECO:0000256" key="12">
    <source>
        <dbReference type="ARBA" id="ARBA00023136"/>
    </source>
</evidence>